<sequence length="497" mass="55889">MITLGFALWLRIESSQLRLFHADEGVQSYQAWRLIETGEYRYDPTEHHGPLLYYLTDWFSSLLVDDSAELNDASMRWIPIGASILGLALGLFALGRKQKGRALVWGLLIAASPLCVIYGAYYIQEAILVSLTLALFLTLQLYLKKNSIGPAILAGLLFGLMHVTKETAVIHLFALASSVVCIRWIQGDLSKVFRVSSLLHLSLATGIVVALHCIFFSSFFENPAGISDGIKAFFNYAERSEGAGHEKPFFYYLEILSPQTVEGVKWGEGVFLLLCVYGSFLLLRRVKVDALGASICLSGWVMLLLYSLIPYKTPWLLLTPYLFLSYGVATAVADTIKLFFQEECWVRKLAVGILGFTILSLLGWELRGNLEKAVFRYASASRNPYLYMHTSPRYEKLLERIDSVGDDVSISVVSPDAAWPLPWHLRTRTKVGFWSDLEGYRTGRVDIIDTRLLDANQLNGEIGEFWELHGLRPNTLLALRADPEVARLWIQADVEDQ</sequence>
<dbReference type="InterPro" id="IPR038731">
    <property type="entry name" value="RgtA/B/C-like"/>
</dbReference>
<evidence type="ECO:0000313" key="3">
    <source>
        <dbReference type="EMBL" id="MBC2606892.1"/>
    </source>
</evidence>
<gene>
    <name evidence="3" type="ORF">H5P27_12640</name>
</gene>
<proteinExistence type="predicted"/>
<accession>A0A7X1EAL4</accession>
<dbReference type="Proteomes" id="UP000526501">
    <property type="component" value="Unassembled WGS sequence"/>
</dbReference>
<dbReference type="PANTHER" id="PTHR41710:SF2">
    <property type="entry name" value="GLYCOSYL TRANSFERASE FAMILY 39_83 DOMAIN-CONTAINING PROTEIN"/>
    <property type="match status" value="1"/>
</dbReference>
<dbReference type="EMBL" id="JACHVC010000012">
    <property type="protein sequence ID" value="MBC2606892.1"/>
    <property type="molecule type" value="Genomic_DNA"/>
</dbReference>
<organism evidence="3 4">
    <name type="scientific">Pelagicoccus albus</name>
    <dbReference type="NCBI Taxonomy" id="415222"/>
    <lineage>
        <taxon>Bacteria</taxon>
        <taxon>Pseudomonadati</taxon>
        <taxon>Verrucomicrobiota</taxon>
        <taxon>Opitutia</taxon>
        <taxon>Puniceicoccales</taxon>
        <taxon>Pelagicoccaceae</taxon>
        <taxon>Pelagicoccus</taxon>
    </lineage>
</organism>
<reference evidence="3 4" key="1">
    <citation type="submission" date="2020-07" db="EMBL/GenBank/DDBJ databases">
        <authorList>
            <person name="Feng X."/>
        </authorList>
    </citation>
    <scope>NUCLEOTIDE SEQUENCE [LARGE SCALE GENOMIC DNA]</scope>
    <source>
        <strain evidence="3 4">JCM23202</strain>
    </source>
</reference>
<dbReference type="InterPro" id="IPR019962">
    <property type="entry name" value="CHP03663"/>
</dbReference>
<evidence type="ECO:0000313" key="4">
    <source>
        <dbReference type="Proteomes" id="UP000526501"/>
    </source>
</evidence>
<dbReference type="AlphaFoldDB" id="A0A7X1EAL4"/>
<feature type="transmembrane region" description="Helical" evidence="1">
    <location>
        <begin position="315"/>
        <end position="333"/>
    </location>
</feature>
<dbReference type="Pfam" id="PF13231">
    <property type="entry name" value="PMT_2"/>
    <property type="match status" value="1"/>
</dbReference>
<keyword evidence="3" id="KW-0808">Transferase</keyword>
<feature type="transmembrane region" description="Helical" evidence="1">
    <location>
        <begin position="290"/>
        <end position="309"/>
    </location>
</feature>
<feature type="transmembrane region" description="Helical" evidence="1">
    <location>
        <begin position="345"/>
        <end position="364"/>
    </location>
</feature>
<comment type="caution">
    <text evidence="3">The sequence shown here is derived from an EMBL/GenBank/DDBJ whole genome shotgun (WGS) entry which is preliminary data.</text>
</comment>
<feature type="transmembrane region" description="Helical" evidence="1">
    <location>
        <begin position="77"/>
        <end position="95"/>
    </location>
</feature>
<feature type="transmembrane region" description="Helical" evidence="1">
    <location>
        <begin position="102"/>
        <end position="121"/>
    </location>
</feature>
<evidence type="ECO:0000259" key="2">
    <source>
        <dbReference type="Pfam" id="PF13231"/>
    </source>
</evidence>
<dbReference type="GO" id="GO:0016740">
    <property type="term" value="F:transferase activity"/>
    <property type="evidence" value="ECO:0007669"/>
    <property type="project" value="UniProtKB-KW"/>
</dbReference>
<feature type="domain" description="Glycosyltransferase RgtA/B/C/D-like" evidence="2">
    <location>
        <begin position="48"/>
        <end position="180"/>
    </location>
</feature>
<feature type="transmembrane region" description="Helical" evidence="1">
    <location>
        <begin position="198"/>
        <end position="220"/>
    </location>
</feature>
<keyword evidence="1" id="KW-1133">Transmembrane helix</keyword>
<dbReference type="RefSeq" id="WP_185660762.1">
    <property type="nucleotide sequence ID" value="NZ_CAWPOO010000012.1"/>
</dbReference>
<keyword evidence="1" id="KW-0812">Transmembrane</keyword>
<dbReference type="PANTHER" id="PTHR41710">
    <property type="entry name" value="GLYCOSYL TRANSFERASE, FAMILY 39"/>
    <property type="match status" value="1"/>
</dbReference>
<feature type="transmembrane region" description="Helical" evidence="1">
    <location>
        <begin position="169"/>
        <end position="186"/>
    </location>
</feature>
<protein>
    <submittedName>
        <fullName evidence="3">Glycosyltransferase family 39 protein</fullName>
    </submittedName>
</protein>
<keyword evidence="4" id="KW-1185">Reference proteome</keyword>
<evidence type="ECO:0000256" key="1">
    <source>
        <dbReference type="SAM" id="Phobius"/>
    </source>
</evidence>
<feature type="transmembrane region" description="Helical" evidence="1">
    <location>
        <begin position="266"/>
        <end position="283"/>
    </location>
</feature>
<name>A0A7X1EAL4_9BACT</name>
<keyword evidence="1" id="KW-0472">Membrane</keyword>